<proteinExistence type="predicted"/>
<dbReference type="Proteomes" id="UP000239263">
    <property type="component" value="Unassembled WGS sequence"/>
</dbReference>
<dbReference type="AlphaFoldDB" id="A0A2S7XAY7"/>
<feature type="chain" id="PRO_5015541049" description="Porin domain-containing protein" evidence="1">
    <location>
        <begin position="25"/>
        <end position="370"/>
    </location>
</feature>
<dbReference type="EMBL" id="MSCO01000001">
    <property type="protein sequence ID" value="PQJ88524.1"/>
    <property type="molecule type" value="Genomic_DNA"/>
</dbReference>
<dbReference type="InterPro" id="IPR023614">
    <property type="entry name" value="Porin_dom_sf"/>
</dbReference>
<dbReference type="OrthoDB" id="197869at2"/>
<accession>A0A2S7XAY7</accession>
<evidence type="ECO:0000256" key="1">
    <source>
        <dbReference type="SAM" id="SignalP"/>
    </source>
</evidence>
<evidence type="ECO:0008006" key="4">
    <source>
        <dbReference type="Google" id="ProtNLM"/>
    </source>
</evidence>
<keyword evidence="1" id="KW-0732">Signal</keyword>
<comment type="caution">
    <text evidence="2">The sequence shown here is derived from an EMBL/GenBank/DDBJ whole genome shotgun (WGS) entry which is preliminary data.</text>
</comment>
<organism evidence="2 3">
    <name type="scientific">Aliivibrio sifiae</name>
    <dbReference type="NCBI Taxonomy" id="566293"/>
    <lineage>
        <taxon>Bacteria</taxon>
        <taxon>Pseudomonadati</taxon>
        <taxon>Pseudomonadota</taxon>
        <taxon>Gammaproteobacteria</taxon>
        <taxon>Vibrionales</taxon>
        <taxon>Vibrionaceae</taxon>
        <taxon>Aliivibrio</taxon>
    </lineage>
</organism>
<dbReference type="SUPFAM" id="SSF56935">
    <property type="entry name" value="Porins"/>
    <property type="match status" value="1"/>
</dbReference>
<reference evidence="2 3" key="1">
    <citation type="submission" date="2016-12" db="EMBL/GenBank/DDBJ databases">
        <title>Diversity of luminous bacteria.</title>
        <authorList>
            <person name="Yoshizawa S."/>
            <person name="Kogure K."/>
        </authorList>
    </citation>
    <scope>NUCLEOTIDE SEQUENCE [LARGE SCALE GENOMIC DNA]</scope>
    <source>
        <strain evidence="2 3">ATCC 33715</strain>
    </source>
</reference>
<evidence type="ECO:0000313" key="3">
    <source>
        <dbReference type="Proteomes" id="UP000239263"/>
    </source>
</evidence>
<evidence type="ECO:0000313" key="2">
    <source>
        <dbReference type="EMBL" id="PQJ88524.1"/>
    </source>
</evidence>
<dbReference type="RefSeq" id="WP_105054158.1">
    <property type="nucleotide sequence ID" value="NZ_CAWNRT010000001.1"/>
</dbReference>
<dbReference type="Gene3D" id="2.40.160.10">
    <property type="entry name" value="Porin"/>
    <property type="match status" value="1"/>
</dbReference>
<sequence>MKISRLTLAISSLLALQVSTQALAESTINGFASIGYTNSKNNSGFAGINDSNMYPESLFGLQGNFDVNESVEATVQVVARGNEEWDLEVSQANLSYKFDNGIKARAGVIRAPFFLLSEYLDVGYAQPWARSPEEVYGLVPVDSVTGVDVQYEFSFDDSYLALQVFAGSQKFSFAGVDGEGKDAYGLNATWYDDSWTLHASYSQATIVADEINQGSGPFPKPVLSEGSEDASFASVGARYDNGVWLAMSEITHTRISNNDGIPLYPENNAGYVTLGYHINSVMPYISYSRIETLGIDDTGHMIGGGTIETAFDYERNSYSLGARWDIKQGLALKADVTYSDYANTNGGTIGGLTSNADDDYIYTIKLDATF</sequence>
<protein>
    <recommendedName>
        <fullName evidence="4">Porin domain-containing protein</fullName>
    </recommendedName>
</protein>
<feature type="signal peptide" evidence="1">
    <location>
        <begin position="1"/>
        <end position="24"/>
    </location>
</feature>
<gene>
    <name evidence="2" type="ORF">BTO22_02580</name>
</gene>
<name>A0A2S7XAY7_9GAMM</name>